<evidence type="ECO:0000256" key="2">
    <source>
        <dbReference type="ARBA" id="ARBA00023315"/>
    </source>
</evidence>
<dbReference type="Proteomes" id="UP000681967">
    <property type="component" value="Unassembled WGS sequence"/>
</dbReference>
<dbReference type="GO" id="GO:0006635">
    <property type="term" value="P:fatty acid beta-oxidation"/>
    <property type="evidence" value="ECO:0007669"/>
    <property type="project" value="TreeGrafter"/>
</dbReference>
<comment type="pathway">
    <text evidence="1">Lipid metabolism; fatty acid beta-oxidation.</text>
</comment>
<dbReference type="InterPro" id="IPR039551">
    <property type="entry name" value="Cho/carn_acyl_trans"/>
</dbReference>
<dbReference type="GO" id="GO:0004095">
    <property type="term" value="F:carnitine O-palmitoyltransferase activity"/>
    <property type="evidence" value="ECO:0007669"/>
    <property type="project" value="TreeGrafter"/>
</dbReference>
<dbReference type="SUPFAM" id="SSF52777">
    <property type="entry name" value="CoA-dependent acyltransferases"/>
    <property type="match status" value="1"/>
</dbReference>
<dbReference type="GO" id="GO:0005739">
    <property type="term" value="C:mitochondrion"/>
    <property type="evidence" value="ECO:0007669"/>
    <property type="project" value="TreeGrafter"/>
</dbReference>
<reference evidence="7" key="1">
    <citation type="submission" date="2021-02" db="EMBL/GenBank/DDBJ databases">
        <authorList>
            <person name="Nowell W R."/>
        </authorList>
    </citation>
    <scope>NUCLEOTIDE SEQUENCE</scope>
</reference>
<evidence type="ECO:0000259" key="4">
    <source>
        <dbReference type="Pfam" id="PF00755"/>
    </source>
</evidence>
<dbReference type="Proteomes" id="UP000681720">
    <property type="component" value="Unassembled WGS sequence"/>
</dbReference>
<comment type="caution">
    <text evidence="7">The sequence shown here is derived from an EMBL/GenBank/DDBJ whole genome shotgun (WGS) entry which is preliminary data.</text>
</comment>
<comment type="catalytic activity">
    <reaction evidence="3">
        <text>4,8-dimethylnonanoyl-CoA + (R)-carnitine = O-4,8-dimethylnonanoyl-(R)-carnitine + CoA</text>
        <dbReference type="Rhea" id="RHEA:44860"/>
        <dbReference type="ChEBI" id="CHEBI:16347"/>
        <dbReference type="ChEBI" id="CHEBI:57287"/>
        <dbReference type="ChEBI" id="CHEBI:77061"/>
        <dbReference type="ChEBI" id="CHEBI:84654"/>
    </reaction>
</comment>
<evidence type="ECO:0000313" key="5">
    <source>
        <dbReference type="EMBL" id="CAF4418729.1"/>
    </source>
</evidence>
<accession>A0A8S3F912</accession>
<dbReference type="EMBL" id="CAJOBI010061810">
    <property type="protein sequence ID" value="CAF4418729.1"/>
    <property type="molecule type" value="Genomic_DNA"/>
</dbReference>
<dbReference type="PANTHER" id="PTHR22589">
    <property type="entry name" value="CARNITINE O-ACYLTRANSFERASE"/>
    <property type="match status" value="1"/>
</dbReference>
<dbReference type="Pfam" id="PF00755">
    <property type="entry name" value="Carn_acyltransf"/>
    <property type="match status" value="1"/>
</dbReference>
<dbReference type="FunFam" id="1.10.275.20:FF:000001">
    <property type="entry name" value="carnitine O-palmitoyltransferase 2, mitochondrial"/>
    <property type="match status" value="1"/>
</dbReference>
<sequence length="151" mass="18391">MLNNSHLRLSTYQRFIYFLHRYKSSDSIKKYDDYNYFKRSILPTDHFQYSLPNLPIPKLDLTCERYLSSLKPILNNDEQSFEQTRRLVKDFRHGDGRRLHIQLRQKNQANQQTSYISTPWFEMYLKSRLQLILNFNFFLIFAEDQKELKPA</sequence>
<keyword evidence="2" id="KW-0808">Transferase</keyword>
<protein>
    <recommendedName>
        <fullName evidence="4">Choline/carnitine acyltransferase domain-containing protein</fullName>
    </recommendedName>
</protein>
<dbReference type="PANTHER" id="PTHR22589:SF16">
    <property type="entry name" value="CARNITINE O-PALMITOYLTRANSFERASE 2, MITOCHONDRIAL"/>
    <property type="match status" value="1"/>
</dbReference>
<evidence type="ECO:0000313" key="6">
    <source>
        <dbReference type="EMBL" id="CAF5107733.1"/>
    </source>
</evidence>
<feature type="non-terminal residue" evidence="7">
    <location>
        <position position="151"/>
    </location>
</feature>
<dbReference type="EMBL" id="CAJOBH010240562">
    <property type="protein sequence ID" value="CAF5107733.1"/>
    <property type="molecule type" value="Genomic_DNA"/>
</dbReference>
<feature type="domain" description="Choline/carnitine acyltransferase" evidence="4">
    <location>
        <begin position="54"/>
        <end position="146"/>
    </location>
</feature>
<dbReference type="EMBL" id="CAJOBJ010260184">
    <property type="protein sequence ID" value="CAF5110949.1"/>
    <property type="molecule type" value="Genomic_DNA"/>
</dbReference>
<evidence type="ECO:0000313" key="8">
    <source>
        <dbReference type="Proteomes" id="UP000681720"/>
    </source>
</evidence>
<evidence type="ECO:0000256" key="3">
    <source>
        <dbReference type="ARBA" id="ARBA00048999"/>
    </source>
</evidence>
<evidence type="ECO:0000313" key="7">
    <source>
        <dbReference type="EMBL" id="CAF5110949.1"/>
    </source>
</evidence>
<evidence type="ECO:0000256" key="1">
    <source>
        <dbReference type="ARBA" id="ARBA00005005"/>
    </source>
</evidence>
<dbReference type="Proteomes" id="UP000676336">
    <property type="component" value="Unassembled WGS sequence"/>
</dbReference>
<dbReference type="AlphaFoldDB" id="A0A8S3F912"/>
<proteinExistence type="predicted"/>
<dbReference type="InterPro" id="IPR000542">
    <property type="entry name" value="Carn_acyl_trans"/>
</dbReference>
<gene>
    <name evidence="6" type="ORF">BYL167_LOCUS65237</name>
    <name evidence="7" type="ORF">GIL414_LOCUS63159</name>
    <name evidence="5" type="ORF">SMN809_LOCUS31244</name>
</gene>
<dbReference type="InterPro" id="IPR042572">
    <property type="entry name" value="Carn_acyl_trans_N"/>
</dbReference>
<dbReference type="Gene3D" id="1.10.275.20">
    <property type="entry name" value="Choline/Carnitine o-acyltransferase"/>
    <property type="match status" value="1"/>
</dbReference>
<name>A0A8S3F912_9BILA</name>
<organism evidence="7 8">
    <name type="scientific">Rotaria magnacalcarata</name>
    <dbReference type="NCBI Taxonomy" id="392030"/>
    <lineage>
        <taxon>Eukaryota</taxon>
        <taxon>Metazoa</taxon>
        <taxon>Spiralia</taxon>
        <taxon>Gnathifera</taxon>
        <taxon>Rotifera</taxon>
        <taxon>Eurotatoria</taxon>
        <taxon>Bdelloidea</taxon>
        <taxon>Philodinida</taxon>
        <taxon>Philodinidae</taxon>
        <taxon>Rotaria</taxon>
    </lineage>
</organism>
<keyword evidence="2" id="KW-0012">Acyltransferase</keyword>